<evidence type="ECO:0000256" key="1">
    <source>
        <dbReference type="SAM" id="SignalP"/>
    </source>
</evidence>
<feature type="signal peptide" evidence="1">
    <location>
        <begin position="1"/>
        <end position="18"/>
    </location>
</feature>
<dbReference type="Proteomes" id="UP000002215">
    <property type="component" value="Chromosome"/>
</dbReference>
<reference evidence="3" key="1">
    <citation type="submission" date="2009-08" db="EMBL/GenBank/DDBJ databases">
        <title>The complete genome of Chitinophaga pinensis DSM 2588.</title>
        <authorList>
            <consortium name="US DOE Joint Genome Institute (JGI-PGF)"/>
            <person name="Lucas S."/>
            <person name="Copeland A."/>
            <person name="Lapidus A."/>
            <person name="Glavina del Rio T."/>
            <person name="Dalin E."/>
            <person name="Tice H."/>
            <person name="Bruce D."/>
            <person name="Goodwin L."/>
            <person name="Pitluck S."/>
            <person name="Kyrpides N."/>
            <person name="Mavromatis K."/>
            <person name="Ivanova N."/>
            <person name="Mikhailova N."/>
            <person name="Sims D."/>
            <person name="Meinche L."/>
            <person name="Brettin T."/>
            <person name="Detter J.C."/>
            <person name="Han C."/>
            <person name="Larimer F."/>
            <person name="Land M."/>
            <person name="Hauser L."/>
            <person name="Markowitz V."/>
            <person name="Cheng J.-F."/>
            <person name="Hugenholtz P."/>
            <person name="Woyke T."/>
            <person name="Wu D."/>
            <person name="Spring S."/>
            <person name="Klenk H.-P."/>
            <person name="Eisen J.A."/>
        </authorList>
    </citation>
    <scope>NUCLEOTIDE SEQUENCE [LARGE SCALE GENOMIC DNA]</scope>
    <source>
        <strain evidence="3">ATCC 43595 / DSM 2588 / LMG 13176 / NBRC 15968 / NCIMB 11800 / UQM 2034</strain>
    </source>
</reference>
<dbReference type="AlphaFoldDB" id="A0A979GPB0"/>
<dbReference type="RefSeq" id="WP_012789429.1">
    <property type="nucleotide sequence ID" value="NC_013132.1"/>
</dbReference>
<gene>
    <name evidence="2" type="ordered locus">Cpin_1757</name>
</gene>
<keyword evidence="2" id="KW-0449">Lipoprotein</keyword>
<protein>
    <submittedName>
        <fullName evidence="2">Lipoprotein</fullName>
    </submittedName>
</protein>
<evidence type="ECO:0000313" key="3">
    <source>
        <dbReference type="Proteomes" id="UP000002215"/>
    </source>
</evidence>
<sequence>MKYIFNRKIWLLILPVTAVIYFSCANNTEKKTPTAQADDAGSCRCSDSVSIPFNNNVPGDLPAGLFTNQVNANCFGWWEFVTLNWPTQGDFFGQPGSTAPVQWENYITSEELYPSDGAAPRPWTQLREHLNLPKDALAKDERMKEATLLLSMTSKFDGLPMFLDSMNTEEAQPQFSPAWLGAQNGTNVWYAIHFNQDEYNYIVNNKFYDAYKQHEAVNKGVPIVFPSGAYNGPTGAVEVKSAWLEVTDPDNPKWKTYKLSKAVVEDIKTGTYRYALVALVGLHILQKTTSQPQWVWTTFEHEANAPDMNQADTTSIAYNFYSPDYKPPTVKVTSGCNNKDTTVTFSSLPNQAPPYYLCRGMGPVPIQVKRQFPIDTLAKLVNKKLHAYIDKNYAGSIWSHYHLVNVLWSTKTPPPSIPEKPQIQPLHPLGMAPSPKDQPVANTTMETYIQSQTCTGCHRFTQIAPIPSDTNPKFAADYTFSMFNASYPGKKIIQKIDKQKK</sequence>
<proteinExistence type="predicted"/>
<keyword evidence="1" id="KW-0732">Signal</keyword>
<feature type="chain" id="PRO_5037262537" evidence="1">
    <location>
        <begin position="19"/>
        <end position="501"/>
    </location>
</feature>
<dbReference type="OrthoDB" id="280897at2"/>
<organism evidence="2 3">
    <name type="scientific">Chitinophaga pinensis (strain ATCC 43595 / DSM 2588 / LMG 13176 / NBRC 15968 / NCIMB 11800 / UQM 2034)</name>
    <dbReference type="NCBI Taxonomy" id="485918"/>
    <lineage>
        <taxon>Bacteria</taxon>
        <taxon>Pseudomonadati</taxon>
        <taxon>Bacteroidota</taxon>
        <taxon>Chitinophagia</taxon>
        <taxon>Chitinophagales</taxon>
        <taxon>Chitinophagaceae</taxon>
        <taxon>Chitinophaga</taxon>
    </lineage>
</organism>
<reference evidence="2 3" key="2">
    <citation type="journal article" date="2010" name="Stand. Genomic Sci.">
        <title>Complete genome sequence of Chitinophaga pinensis type strain (UQM 2034).</title>
        <authorList>
            <person name="Glavina Del Rio T."/>
            <person name="Abt B."/>
            <person name="Spring S."/>
            <person name="Lapidus A."/>
            <person name="Nolan M."/>
            <person name="Tice H."/>
            <person name="Copeland A."/>
            <person name="Cheng J.F."/>
            <person name="Chen F."/>
            <person name="Bruce D."/>
            <person name="Goodwin L."/>
            <person name="Pitluck S."/>
            <person name="Ivanova N."/>
            <person name="Mavromatis K."/>
            <person name="Mikhailova N."/>
            <person name="Pati A."/>
            <person name="Chen A."/>
            <person name="Palaniappan K."/>
            <person name="Land M."/>
            <person name="Hauser L."/>
            <person name="Chang Y.J."/>
            <person name="Jeffries C.D."/>
            <person name="Chain P."/>
            <person name="Saunders E."/>
            <person name="Detter J.C."/>
            <person name="Brettin T."/>
            <person name="Rohde M."/>
            <person name="Goker M."/>
            <person name="Bristow J."/>
            <person name="Eisen J.A."/>
            <person name="Markowitz V."/>
            <person name="Hugenholtz P."/>
            <person name="Kyrpides N.C."/>
            <person name="Klenk H.P."/>
            <person name="Lucas S."/>
        </authorList>
    </citation>
    <scope>NUCLEOTIDE SEQUENCE [LARGE SCALE GENOMIC DNA]</scope>
    <source>
        <strain evidence="3">ATCC 43595 / DSM 2588 / LMG 13176 / NBRC 15968 / NCIMB 11800 / UQM 2034</strain>
    </source>
</reference>
<evidence type="ECO:0000313" key="2">
    <source>
        <dbReference type="EMBL" id="ACU59253.1"/>
    </source>
</evidence>
<dbReference type="KEGG" id="cpi:Cpin_1757"/>
<accession>A0A979GPB0</accession>
<dbReference type="EMBL" id="CP001699">
    <property type="protein sequence ID" value="ACU59253.1"/>
    <property type="molecule type" value="Genomic_DNA"/>
</dbReference>
<name>A0A979GPB0_CHIPD</name>